<protein>
    <submittedName>
        <fullName evidence="1">9759_t:CDS:1</fullName>
    </submittedName>
</protein>
<dbReference type="Proteomes" id="UP000789525">
    <property type="component" value="Unassembled WGS sequence"/>
</dbReference>
<dbReference type="EMBL" id="CAJVPT010002414">
    <property type="protein sequence ID" value="CAG8480620.1"/>
    <property type="molecule type" value="Genomic_DNA"/>
</dbReference>
<sequence>MPRQWVVIFARNRGMAERWLLHTPGAFAKGKRAKTMQKEKKLQALKCDPPTRGKVVASLYGIFVGSFIISSSSSKILAKVPAIENMSRTFTNRKK</sequence>
<evidence type="ECO:0000313" key="1">
    <source>
        <dbReference type="EMBL" id="CAG8480620.1"/>
    </source>
</evidence>
<evidence type="ECO:0000313" key="2">
    <source>
        <dbReference type="Proteomes" id="UP000789525"/>
    </source>
</evidence>
<name>A0ACA9KLB4_9GLOM</name>
<reference evidence="1" key="1">
    <citation type="submission" date="2021-06" db="EMBL/GenBank/DDBJ databases">
        <authorList>
            <person name="Kallberg Y."/>
            <person name="Tangrot J."/>
            <person name="Rosling A."/>
        </authorList>
    </citation>
    <scope>NUCLEOTIDE SEQUENCE</scope>
    <source>
        <strain evidence="1">CL356</strain>
    </source>
</reference>
<comment type="caution">
    <text evidence="1">The sequence shown here is derived from an EMBL/GenBank/DDBJ whole genome shotgun (WGS) entry which is preliminary data.</text>
</comment>
<keyword evidence="2" id="KW-1185">Reference proteome</keyword>
<organism evidence="1 2">
    <name type="scientific">Acaulospora colombiana</name>
    <dbReference type="NCBI Taxonomy" id="27376"/>
    <lineage>
        <taxon>Eukaryota</taxon>
        <taxon>Fungi</taxon>
        <taxon>Fungi incertae sedis</taxon>
        <taxon>Mucoromycota</taxon>
        <taxon>Glomeromycotina</taxon>
        <taxon>Glomeromycetes</taxon>
        <taxon>Diversisporales</taxon>
        <taxon>Acaulosporaceae</taxon>
        <taxon>Acaulospora</taxon>
    </lineage>
</organism>
<gene>
    <name evidence="1" type="ORF">ACOLOM_LOCUS1973</name>
</gene>
<proteinExistence type="predicted"/>
<accession>A0ACA9KLB4</accession>